<dbReference type="GO" id="GO:0005886">
    <property type="term" value="C:plasma membrane"/>
    <property type="evidence" value="ECO:0007669"/>
    <property type="project" value="TreeGrafter"/>
</dbReference>
<proteinExistence type="predicted"/>
<evidence type="ECO:0000313" key="4">
    <source>
        <dbReference type="Proteomes" id="UP000594638"/>
    </source>
</evidence>
<evidence type="ECO:0000256" key="1">
    <source>
        <dbReference type="SAM" id="MobiDB-lite"/>
    </source>
</evidence>
<dbReference type="Proteomes" id="UP000594638">
    <property type="component" value="Unassembled WGS sequence"/>
</dbReference>
<sequence>MQSGEPPIEDRCLMEEMTLGTSGVGNQRPHTPSNDIGASPVQVHGDDTAHKAVHGVWTDDCCQVGTNGEGDLVVWGYVTVDRLKWGNEFLKKRMGKGSNLEISPRALRRMKGVKKLTKMSESMAAGLLASSKFLGSTSSQAQLQTPKWNRNFSAEQ</sequence>
<feature type="region of interest" description="Disordered" evidence="1">
    <location>
        <begin position="136"/>
        <end position="156"/>
    </location>
</feature>
<keyword evidence="4" id="KW-1185">Reference proteome</keyword>
<dbReference type="InterPro" id="IPR009686">
    <property type="entry name" value="Senescence/spartin_C"/>
</dbReference>
<dbReference type="OrthoDB" id="20821at2759"/>
<evidence type="ECO:0000259" key="2">
    <source>
        <dbReference type="Pfam" id="PF06911"/>
    </source>
</evidence>
<dbReference type="Pfam" id="PF06911">
    <property type="entry name" value="Senescence"/>
    <property type="match status" value="1"/>
</dbReference>
<reference evidence="3 4" key="1">
    <citation type="submission" date="2019-12" db="EMBL/GenBank/DDBJ databases">
        <authorList>
            <person name="Alioto T."/>
            <person name="Alioto T."/>
            <person name="Gomez Garrido J."/>
        </authorList>
    </citation>
    <scope>NUCLEOTIDE SEQUENCE [LARGE SCALE GENOMIC DNA]</scope>
</reference>
<dbReference type="EMBL" id="CACTIH010000001">
    <property type="protein sequence ID" value="CAA2933327.1"/>
    <property type="molecule type" value="Genomic_DNA"/>
</dbReference>
<organism evidence="3 4">
    <name type="scientific">Olea europaea subsp. europaea</name>
    <dbReference type="NCBI Taxonomy" id="158383"/>
    <lineage>
        <taxon>Eukaryota</taxon>
        <taxon>Viridiplantae</taxon>
        <taxon>Streptophyta</taxon>
        <taxon>Embryophyta</taxon>
        <taxon>Tracheophyta</taxon>
        <taxon>Spermatophyta</taxon>
        <taxon>Magnoliopsida</taxon>
        <taxon>eudicotyledons</taxon>
        <taxon>Gunneridae</taxon>
        <taxon>Pentapetalae</taxon>
        <taxon>asterids</taxon>
        <taxon>lamiids</taxon>
        <taxon>Lamiales</taxon>
        <taxon>Oleaceae</taxon>
        <taxon>Oleeae</taxon>
        <taxon>Olea</taxon>
    </lineage>
</organism>
<dbReference type="PANTHER" id="PTHR21068">
    <property type="entry name" value="SPARTIN"/>
    <property type="match status" value="1"/>
</dbReference>
<protein>
    <recommendedName>
        <fullName evidence="2">Senescence domain-containing protein</fullName>
    </recommendedName>
</protein>
<feature type="domain" description="Senescence" evidence="2">
    <location>
        <begin position="76"/>
        <end position="128"/>
    </location>
</feature>
<comment type="caution">
    <text evidence="3">The sequence shown here is derived from an EMBL/GenBank/DDBJ whole genome shotgun (WGS) entry which is preliminary data.</text>
</comment>
<dbReference type="AlphaFoldDB" id="A0A8S0P6T2"/>
<dbReference type="InterPro" id="IPR045036">
    <property type="entry name" value="Spartin-like"/>
</dbReference>
<name>A0A8S0P6T2_OLEEU</name>
<evidence type="ECO:0000313" key="3">
    <source>
        <dbReference type="EMBL" id="CAA2933327.1"/>
    </source>
</evidence>
<dbReference type="PANTHER" id="PTHR21068:SF50">
    <property type="entry name" value="PROTEIN EARLY-RESPONSIVE TO DEHYDRATION 7, CHLOROPLASTIC-LIKE ISOFORM X1"/>
    <property type="match status" value="1"/>
</dbReference>
<gene>
    <name evidence="3" type="ORF">OLEA9_A008532</name>
</gene>
<accession>A0A8S0P6T2</accession>
<dbReference type="Gramene" id="OE9A008532T1">
    <property type="protein sequence ID" value="OE9A008532C1"/>
    <property type="gene ID" value="OE9A008532"/>
</dbReference>